<dbReference type="CDD" id="cd01557">
    <property type="entry name" value="BCAT_beta_family"/>
    <property type="match status" value="1"/>
</dbReference>
<keyword evidence="10 16" id="KW-0100">Branched-chain amino acid biosynthesis</keyword>
<dbReference type="Proteomes" id="UP001321475">
    <property type="component" value="Chromosome"/>
</dbReference>
<sequence>MSIPLEASDILSSSLEDLVDLFDVRPSDAPRPDHEREAELASPKFGAVFTDHMARVSYTADRGWYDRRVEKYGPLQLDPATAVLHYAQEIFEGLKAYKHSDGSIWTFRPEQNAARFARSAARLALPALSVDDFIASLAALVRTDSAWVPTGEEASLYLRPFMFASEPFLGVRSSREVDYIVIASPVGPYFSGGVAPVSIWVERDFARAAAGGTGAAKCGGNYAASLLPQTQAQARGCDQVCFLDGTGTYLEELGGMNVFVVRADGSVETPELTGSILEGVTRSSIIQLLQDGGHEVRQRQIPLDELLAQIDDGTVTEVFACGTAAVVTPIGRLAGSNFDKSISDGAAGSLTMAIREELTGIQTGAVEDRHGWLRRLA</sequence>
<proteinExistence type="inferred from homology"/>
<accession>A0ABN6XE38</accession>
<dbReference type="GO" id="GO:0008483">
    <property type="term" value="F:transaminase activity"/>
    <property type="evidence" value="ECO:0007669"/>
    <property type="project" value="UniProtKB-KW"/>
</dbReference>
<evidence type="ECO:0000256" key="5">
    <source>
        <dbReference type="ARBA" id="ARBA00009320"/>
    </source>
</evidence>
<dbReference type="InterPro" id="IPR043131">
    <property type="entry name" value="BCAT-like_N"/>
</dbReference>
<evidence type="ECO:0000256" key="10">
    <source>
        <dbReference type="ARBA" id="ARBA00023304"/>
    </source>
</evidence>
<dbReference type="PANTHER" id="PTHR11825:SF44">
    <property type="entry name" value="BRANCHED-CHAIN-AMINO-ACID AMINOTRANSFERASE"/>
    <property type="match status" value="1"/>
</dbReference>
<evidence type="ECO:0000256" key="2">
    <source>
        <dbReference type="ARBA" id="ARBA00004824"/>
    </source>
</evidence>
<protein>
    <recommendedName>
        <fullName evidence="16">Branched-chain-amino-acid aminotransferase</fullName>
        <ecNumber evidence="16">2.6.1.42</ecNumber>
    </recommendedName>
</protein>
<evidence type="ECO:0000256" key="15">
    <source>
        <dbReference type="RuleBase" id="RU004516"/>
    </source>
</evidence>
<dbReference type="InterPro" id="IPR043132">
    <property type="entry name" value="BCAT-like_C"/>
</dbReference>
<dbReference type="InterPro" id="IPR033939">
    <property type="entry name" value="BCAT_family"/>
</dbReference>
<evidence type="ECO:0000256" key="4">
    <source>
        <dbReference type="ARBA" id="ARBA00005072"/>
    </source>
</evidence>
<keyword evidence="7 16" id="KW-0028">Amino-acid biosynthesis</keyword>
<dbReference type="Gene3D" id="3.30.470.10">
    <property type="match status" value="1"/>
</dbReference>
<dbReference type="EC" id="2.6.1.42" evidence="16"/>
<dbReference type="RefSeq" id="WP_286217378.1">
    <property type="nucleotide sequence ID" value="NZ_AP027729.1"/>
</dbReference>
<comment type="similarity">
    <text evidence="5 14">Belongs to the class-IV pyridoxal-phosphate-dependent aminotransferase family.</text>
</comment>
<evidence type="ECO:0000256" key="11">
    <source>
        <dbReference type="ARBA" id="ARBA00048212"/>
    </source>
</evidence>
<keyword evidence="18" id="KW-1185">Reference proteome</keyword>
<dbReference type="InterPro" id="IPR001544">
    <property type="entry name" value="Aminotrans_IV"/>
</dbReference>
<keyword evidence="6 16" id="KW-0032">Aminotransferase</keyword>
<dbReference type="PANTHER" id="PTHR11825">
    <property type="entry name" value="SUBGROUP IIII AMINOTRANSFERASE"/>
    <property type="match status" value="1"/>
</dbReference>
<organism evidence="17 18">
    <name type="scientific">Paraoerskovia sediminicola</name>
    <dbReference type="NCBI Taxonomy" id="1138587"/>
    <lineage>
        <taxon>Bacteria</taxon>
        <taxon>Bacillati</taxon>
        <taxon>Actinomycetota</taxon>
        <taxon>Actinomycetes</taxon>
        <taxon>Micrococcales</taxon>
        <taxon>Cellulomonadaceae</taxon>
        <taxon>Paraoerskovia</taxon>
    </lineage>
</organism>
<evidence type="ECO:0000256" key="1">
    <source>
        <dbReference type="ARBA" id="ARBA00001933"/>
    </source>
</evidence>
<dbReference type="EMBL" id="AP027729">
    <property type="protein sequence ID" value="BDZ43044.1"/>
    <property type="molecule type" value="Genomic_DNA"/>
</dbReference>
<comment type="catalytic activity">
    <reaction evidence="13 16">
        <text>L-leucine + 2-oxoglutarate = 4-methyl-2-oxopentanoate + L-glutamate</text>
        <dbReference type="Rhea" id="RHEA:18321"/>
        <dbReference type="ChEBI" id="CHEBI:16810"/>
        <dbReference type="ChEBI" id="CHEBI:17865"/>
        <dbReference type="ChEBI" id="CHEBI:29985"/>
        <dbReference type="ChEBI" id="CHEBI:57427"/>
        <dbReference type="EC" id="2.6.1.42"/>
    </reaction>
</comment>
<evidence type="ECO:0000256" key="6">
    <source>
        <dbReference type="ARBA" id="ARBA00022576"/>
    </source>
</evidence>
<comment type="pathway">
    <text evidence="2">Amino-acid biosynthesis; L-isoleucine biosynthesis; L-isoleucine from 2-oxobutanoate: step 4/4.</text>
</comment>
<dbReference type="InterPro" id="IPR036038">
    <property type="entry name" value="Aminotransferase-like"/>
</dbReference>
<dbReference type="InterPro" id="IPR018300">
    <property type="entry name" value="Aminotrans_IV_CS"/>
</dbReference>
<dbReference type="NCBIfam" id="TIGR01123">
    <property type="entry name" value="ilvE_II"/>
    <property type="match status" value="1"/>
</dbReference>
<evidence type="ECO:0000256" key="13">
    <source>
        <dbReference type="ARBA" id="ARBA00049229"/>
    </source>
</evidence>
<dbReference type="PIRSF" id="PIRSF006468">
    <property type="entry name" value="BCAT1"/>
    <property type="match status" value="1"/>
</dbReference>
<comment type="catalytic activity">
    <reaction evidence="12 16">
        <text>L-isoleucine + 2-oxoglutarate = (S)-3-methyl-2-oxopentanoate + L-glutamate</text>
        <dbReference type="Rhea" id="RHEA:24801"/>
        <dbReference type="ChEBI" id="CHEBI:16810"/>
        <dbReference type="ChEBI" id="CHEBI:29985"/>
        <dbReference type="ChEBI" id="CHEBI:35146"/>
        <dbReference type="ChEBI" id="CHEBI:58045"/>
        <dbReference type="EC" id="2.6.1.42"/>
    </reaction>
</comment>
<dbReference type="SUPFAM" id="SSF56752">
    <property type="entry name" value="D-aminoacid aminotransferase-like PLP-dependent enzymes"/>
    <property type="match status" value="1"/>
</dbReference>
<gene>
    <name evidence="17" type="primary">ilvE</name>
    <name evidence="17" type="ORF">GCM10025865_23430</name>
</gene>
<reference evidence="18" key="1">
    <citation type="journal article" date="2019" name="Int. J. Syst. Evol. Microbiol.">
        <title>The Global Catalogue of Microorganisms (GCM) 10K type strain sequencing project: providing services to taxonomists for standard genome sequencing and annotation.</title>
        <authorList>
            <consortium name="The Broad Institute Genomics Platform"/>
            <consortium name="The Broad Institute Genome Sequencing Center for Infectious Disease"/>
            <person name="Wu L."/>
            <person name="Ma J."/>
        </authorList>
    </citation>
    <scope>NUCLEOTIDE SEQUENCE [LARGE SCALE GENOMIC DNA]</scope>
    <source>
        <strain evidence="18">NBRC 108565</strain>
    </source>
</reference>
<evidence type="ECO:0000256" key="3">
    <source>
        <dbReference type="ARBA" id="ARBA00004931"/>
    </source>
</evidence>
<name>A0ABN6XE38_9CELL</name>
<dbReference type="InterPro" id="IPR005786">
    <property type="entry name" value="B_amino_transII"/>
</dbReference>
<comment type="cofactor">
    <cofactor evidence="1 15">
        <name>pyridoxal 5'-phosphate</name>
        <dbReference type="ChEBI" id="CHEBI:597326"/>
    </cofactor>
</comment>
<evidence type="ECO:0000256" key="9">
    <source>
        <dbReference type="ARBA" id="ARBA00022898"/>
    </source>
</evidence>
<keyword evidence="9 15" id="KW-0663">Pyridoxal phosphate</keyword>
<dbReference type="NCBIfam" id="NF009897">
    <property type="entry name" value="PRK13357.1"/>
    <property type="match status" value="1"/>
</dbReference>
<dbReference type="Gene3D" id="3.20.10.10">
    <property type="entry name" value="D-amino Acid Aminotransferase, subunit A, domain 2"/>
    <property type="match status" value="1"/>
</dbReference>
<comment type="catalytic activity">
    <reaction evidence="11 16">
        <text>L-valine + 2-oxoglutarate = 3-methyl-2-oxobutanoate + L-glutamate</text>
        <dbReference type="Rhea" id="RHEA:24813"/>
        <dbReference type="ChEBI" id="CHEBI:11851"/>
        <dbReference type="ChEBI" id="CHEBI:16810"/>
        <dbReference type="ChEBI" id="CHEBI:29985"/>
        <dbReference type="ChEBI" id="CHEBI:57762"/>
        <dbReference type="EC" id="2.6.1.42"/>
    </reaction>
</comment>
<comment type="pathway">
    <text evidence="3">Amino-acid biosynthesis; L-valine biosynthesis; L-valine from pyruvate: step 4/4.</text>
</comment>
<evidence type="ECO:0000256" key="14">
    <source>
        <dbReference type="RuleBase" id="RU004106"/>
    </source>
</evidence>
<evidence type="ECO:0000313" key="17">
    <source>
        <dbReference type="EMBL" id="BDZ43044.1"/>
    </source>
</evidence>
<dbReference type="PROSITE" id="PS00770">
    <property type="entry name" value="AA_TRANSFER_CLASS_4"/>
    <property type="match status" value="1"/>
</dbReference>
<evidence type="ECO:0000256" key="12">
    <source>
        <dbReference type="ARBA" id="ARBA00048798"/>
    </source>
</evidence>
<keyword evidence="8 16" id="KW-0808">Transferase</keyword>
<evidence type="ECO:0000313" key="18">
    <source>
        <dbReference type="Proteomes" id="UP001321475"/>
    </source>
</evidence>
<evidence type="ECO:0000256" key="7">
    <source>
        <dbReference type="ARBA" id="ARBA00022605"/>
    </source>
</evidence>
<comment type="pathway">
    <text evidence="4">Amino-acid biosynthesis; L-leucine biosynthesis; L-leucine from 3-methyl-2-oxobutanoate: step 4/4.</text>
</comment>
<evidence type="ECO:0000256" key="16">
    <source>
        <dbReference type="RuleBase" id="RU004517"/>
    </source>
</evidence>
<evidence type="ECO:0000256" key="8">
    <source>
        <dbReference type="ARBA" id="ARBA00022679"/>
    </source>
</evidence>
<dbReference type="Pfam" id="PF01063">
    <property type="entry name" value="Aminotran_4"/>
    <property type="match status" value="1"/>
</dbReference>